<dbReference type="PANTHER" id="PTHR11037:SF20">
    <property type="entry name" value="PROTEIN GRAINYHEAD"/>
    <property type="match status" value="1"/>
</dbReference>
<dbReference type="PANTHER" id="PTHR11037">
    <property type="entry name" value="TRANSCRIPTION FACTOR CP2"/>
    <property type="match status" value="1"/>
</dbReference>
<dbReference type="Proteomes" id="UP001302602">
    <property type="component" value="Unassembled WGS sequence"/>
</dbReference>
<sequence>MFRQRTSSQKPGDDLLANFRQQFPEVAAVGSSTAAAAPARTATKGHPDVPGERSHSLTHEAFQRDQDPTPRASNDPWRFTPSLLDPGNFSFTNFASHAPGYYPPTPGGTTTIYHPQAGDLHTPTLGLSMGLGTPLSLPNSAGAVHSGAGTMDMPGFHHGFQQQQFQQQFNPFIQPPPPQPSFAPSSFMHHQDTGYETMDQGSPMESDHTDERIGSIDSNFQGQTNMVAFQTTQFGMPMSVPLPASAEKFRFHAVLNAPTAMIRHADEIPVTYLNKGQAYSLSIVDTTPTLPIVPGTRFRTFVRVSFEDEQQRQKPGVCWSLWKEGRGTNEAHQRGGKLQAVEYVEAGQPAEGDDKKTRMELESSSFDGFSVIWTPGVNGAVECNIAVRFNFLSTDFSHSKGVKGIPVRLCAKTHQLPASSSPPGDSNTAPEVCYCKVKLFRDHGAERKLSNDVAHVRKTIDKLKQQIAQAESGLKDFGKRKRAGGSQIKSTNGQIRPGKIQKHKRTWSMSSASSAGGSPRVPLEEDLHFKLQTLQDMFTSTRPVSVLYLRGDELDDPDLHPVSLPGTGDAAAGASPLLDLSKIPSRESTAWRSEHSSVTGGNGGSSLVSPSPSSLSLHSQSSIGGKPQWQDYQITDSRDNGHHPNQQQQQQPTRVPQVDEAGNLTGWIEALGVDPTYQPPPPPPTKPVACFYVVRRSNNENNNGSKELHRAVYLLQRSVRDLVTRLAAKFGGFNPSRVVRTVRVVNEHLEVEVDDEVVRELPEGLGMSLEVVEVVSGDGNGRSPVGGEGADLVKREAWEMHVDAPGEVDGKLEPTGLLSGSVGPVLELRLRY</sequence>
<feature type="region of interest" description="Disordered" evidence="1">
    <location>
        <begin position="28"/>
        <end position="78"/>
    </location>
</feature>
<reference evidence="3" key="1">
    <citation type="journal article" date="2023" name="Mol. Phylogenet. Evol.">
        <title>Genome-scale phylogeny and comparative genomics of the fungal order Sordariales.</title>
        <authorList>
            <person name="Hensen N."/>
            <person name="Bonometti L."/>
            <person name="Westerberg I."/>
            <person name="Brannstrom I.O."/>
            <person name="Guillou S."/>
            <person name="Cros-Aarteil S."/>
            <person name="Calhoun S."/>
            <person name="Haridas S."/>
            <person name="Kuo A."/>
            <person name="Mondo S."/>
            <person name="Pangilinan J."/>
            <person name="Riley R."/>
            <person name="LaButti K."/>
            <person name="Andreopoulos B."/>
            <person name="Lipzen A."/>
            <person name="Chen C."/>
            <person name="Yan M."/>
            <person name="Daum C."/>
            <person name="Ng V."/>
            <person name="Clum A."/>
            <person name="Steindorff A."/>
            <person name="Ohm R.A."/>
            <person name="Martin F."/>
            <person name="Silar P."/>
            <person name="Natvig D.O."/>
            <person name="Lalanne C."/>
            <person name="Gautier V."/>
            <person name="Ament-Velasquez S.L."/>
            <person name="Kruys A."/>
            <person name="Hutchinson M.I."/>
            <person name="Powell A.J."/>
            <person name="Barry K."/>
            <person name="Miller A.N."/>
            <person name="Grigoriev I.V."/>
            <person name="Debuchy R."/>
            <person name="Gladieux P."/>
            <person name="Hiltunen Thoren M."/>
            <person name="Johannesson H."/>
        </authorList>
    </citation>
    <scope>NUCLEOTIDE SEQUENCE</scope>
    <source>
        <strain evidence="3">CBS 731.68</strain>
    </source>
</reference>
<reference evidence="3" key="2">
    <citation type="submission" date="2023-05" db="EMBL/GenBank/DDBJ databases">
        <authorList>
            <consortium name="Lawrence Berkeley National Laboratory"/>
            <person name="Steindorff A."/>
            <person name="Hensen N."/>
            <person name="Bonometti L."/>
            <person name="Westerberg I."/>
            <person name="Brannstrom I.O."/>
            <person name="Guillou S."/>
            <person name="Cros-Aarteil S."/>
            <person name="Calhoun S."/>
            <person name="Haridas S."/>
            <person name="Kuo A."/>
            <person name="Mondo S."/>
            <person name="Pangilinan J."/>
            <person name="Riley R."/>
            <person name="Labutti K."/>
            <person name="Andreopoulos B."/>
            <person name="Lipzen A."/>
            <person name="Chen C."/>
            <person name="Yanf M."/>
            <person name="Daum C."/>
            <person name="Ng V."/>
            <person name="Clum A."/>
            <person name="Ohm R."/>
            <person name="Martin F."/>
            <person name="Silar P."/>
            <person name="Natvig D."/>
            <person name="Lalanne C."/>
            <person name="Gautier V."/>
            <person name="Ament-Velasquez S.L."/>
            <person name="Kruys A."/>
            <person name="Hutchinson M.I."/>
            <person name="Powell A.J."/>
            <person name="Barry K."/>
            <person name="Miller A.N."/>
            <person name="Grigoriev I.V."/>
            <person name="Debuchy R."/>
            <person name="Gladieux P."/>
            <person name="Thoren M.H."/>
            <person name="Johannesson H."/>
        </authorList>
    </citation>
    <scope>NUCLEOTIDE SEQUENCE</scope>
    <source>
        <strain evidence="3">CBS 731.68</strain>
    </source>
</reference>
<dbReference type="GeneID" id="87823949"/>
<evidence type="ECO:0000313" key="3">
    <source>
        <dbReference type="EMBL" id="KAK4124590.1"/>
    </source>
</evidence>
<feature type="region of interest" description="Disordered" evidence="1">
    <location>
        <begin position="475"/>
        <end position="521"/>
    </location>
</feature>
<dbReference type="GO" id="GO:0005634">
    <property type="term" value="C:nucleus"/>
    <property type="evidence" value="ECO:0007669"/>
    <property type="project" value="TreeGrafter"/>
</dbReference>
<feature type="compositionally biased region" description="Polar residues" evidence="1">
    <location>
        <begin position="586"/>
        <end position="599"/>
    </location>
</feature>
<organism evidence="3 4">
    <name type="scientific">Parathielavia appendiculata</name>
    <dbReference type="NCBI Taxonomy" id="2587402"/>
    <lineage>
        <taxon>Eukaryota</taxon>
        <taxon>Fungi</taxon>
        <taxon>Dikarya</taxon>
        <taxon>Ascomycota</taxon>
        <taxon>Pezizomycotina</taxon>
        <taxon>Sordariomycetes</taxon>
        <taxon>Sordariomycetidae</taxon>
        <taxon>Sordariales</taxon>
        <taxon>Chaetomiaceae</taxon>
        <taxon>Parathielavia</taxon>
    </lineage>
</organism>
<evidence type="ECO:0000259" key="2">
    <source>
        <dbReference type="PROSITE" id="PS51968"/>
    </source>
</evidence>
<dbReference type="InterPro" id="IPR040167">
    <property type="entry name" value="TF_CP2-like"/>
</dbReference>
<feature type="compositionally biased region" description="Low complexity" evidence="1">
    <location>
        <begin position="28"/>
        <end position="42"/>
    </location>
</feature>
<keyword evidence="4" id="KW-1185">Reference proteome</keyword>
<feature type="compositionally biased region" description="Low complexity" evidence="1">
    <location>
        <begin position="508"/>
        <end position="518"/>
    </location>
</feature>
<feature type="compositionally biased region" description="Basic and acidic residues" evidence="1">
    <location>
        <begin position="45"/>
        <end position="68"/>
    </location>
</feature>
<dbReference type="InterPro" id="IPR007604">
    <property type="entry name" value="CP2"/>
</dbReference>
<dbReference type="PROSITE" id="PS51968">
    <property type="entry name" value="GRH_CP2_DB"/>
    <property type="match status" value="1"/>
</dbReference>
<proteinExistence type="predicted"/>
<accession>A0AAN6U1A3</accession>
<feature type="region of interest" description="Disordered" evidence="1">
    <location>
        <begin position="586"/>
        <end position="657"/>
    </location>
</feature>
<dbReference type="Pfam" id="PF04516">
    <property type="entry name" value="CP2"/>
    <property type="match status" value="1"/>
</dbReference>
<name>A0AAN6U1A3_9PEZI</name>
<dbReference type="EMBL" id="MU853227">
    <property type="protein sequence ID" value="KAK4124590.1"/>
    <property type="molecule type" value="Genomic_DNA"/>
</dbReference>
<dbReference type="GO" id="GO:0001228">
    <property type="term" value="F:DNA-binding transcription activator activity, RNA polymerase II-specific"/>
    <property type="evidence" value="ECO:0007669"/>
    <property type="project" value="TreeGrafter"/>
</dbReference>
<feature type="compositionally biased region" description="Low complexity" evidence="1">
    <location>
        <begin position="605"/>
        <end position="625"/>
    </location>
</feature>
<dbReference type="RefSeq" id="XP_062648361.1">
    <property type="nucleotide sequence ID" value="XM_062787179.1"/>
</dbReference>
<dbReference type="GO" id="GO:0000978">
    <property type="term" value="F:RNA polymerase II cis-regulatory region sequence-specific DNA binding"/>
    <property type="evidence" value="ECO:0007669"/>
    <property type="project" value="TreeGrafter"/>
</dbReference>
<evidence type="ECO:0000313" key="4">
    <source>
        <dbReference type="Proteomes" id="UP001302602"/>
    </source>
</evidence>
<evidence type="ECO:0000256" key="1">
    <source>
        <dbReference type="SAM" id="MobiDB-lite"/>
    </source>
</evidence>
<comment type="caution">
    <text evidence="3">The sequence shown here is derived from an EMBL/GenBank/DDBJ whole genome shotgun (WGS) entry which is preliminary data.</text>
</comment>
<feature type="domain" description="Grh/CP2 DB" evidence="2">
    <location>
        <begin position="247"/>
        <end position="509"/>
    </location>
</feature>
<dbReference type="AlphaFoldDB" id="A0AAN6U1A3"/>
<protein>
    <recommendedName>
        <fullName evidence="2">Grh/CP2 DB domain-containing protein</fullName>
    </recommendedName>
</protein>
<gene>
    <name evidence="3" type="ORF">N657DRAFT_398458</name>
</gene>